<reference evidence="2 3" key="1">
    <citation type="submission" date="2019-07" db="EMBL/GenBank/DDBJ databases">
        <title>Analysis of the biochemical properties, biological activity and biotechnological potential of siderophores and biosurfactants produced by Antarctic psychrotolerant bacteria.</title>
        <authorList>
            <person name="Styczynski M."/>
            <person name="Krucon T."/>
            <person name="Decewicz P."/>
            <person name="Dziewit L."/>
        </authorList>
    </citation>
    <scope>NUCLEOTIDE SEQUENCE [LARGE SCALE GENOMIC DNA]</scope>
    <source>
        <strain evidence="2 3">ANT_H27</strain>
    </source>
</reference>
<name>A0A5B0E360_9MICC</name>
<organism evidence="2 3">
    <name type="scientific">Paeniglutamicibacter gangotriensis</name>
    <dbReference type="NCBI Taxonomy" id="254787"/>
    <lineage>
        <taxon>Bacteria</taxon>
        <taxon>Bacillati</taxon>
        <taxon>Actinomycetota</taxon>
        <taxon>Actinomycetes</taxon>
        <taxon>Micrococcales</taxon>
        <taxon>Micrococcaceae</taxon>
        <taxon>Paeniglutamicibacter</taxon>
    </lineage>
</organism>
<evidence type="ECO:0000313" key="3">
    <source>
        <dbReference type="Proteomes" id="UP000323856"/>
    </source>
</evidence>
<proteinExistence type="predicted"/>
<comment type="caution">
    <text evidence="2">The sequence shown here is derived from an EMBL/GenBank/DDBJ whole genome shotgun (WGS) entry which is preliminary data.</text>
</comment>
<dbReference type="RefSeq" id="WP_149620860.1">
    <property type="nucleotide sequence ID" value="NZ_VOBL01000028.1"/>
</dbReference>
<feature type="compositionally biased region" description="Low complexity" evidence="1">
    <location>
        <begin position="104"/>
        <end position="113"/>
    </location>
</feature>
<dbReference type="AlphaFoldDB" id="A0A5B0E360"/>
<dbReference type="Proteomes" id="UP000323856">
    <property type="component" value="Unassembled WGS sequence"/>
</dbReference>
<dbReference type="OrthoDB" id="4570343at2"/>
<dbReference type="InterPro" id="IPR032584">
    <property type="entry name" value="DUF4913"/>
</dbReference>
<sequence>MDDHMIPGSPEKAIDGASKPNSAQVRLDTANQALVEAKEAVRIARQKAGEELSDWLRAAATDSLDQATRTRDRAITEVEEATKALNAAPMKESTAAPAPATDLEAGAGAGEADPAPDDSQPMFETSEQFLLHQLLPLYIRIIDSRNNTWCRQWFRHPEALSRVDALWRAWEHLRLDGKTGMSVWWKDHADPQMAVLLSRKGPFYECDLNRHKEPDPMPCDIAPEGWFPKEGEIPFP</sequence>
<evidence type="ECO:0000313" key="2">
    <source>
        <dbReference type="EMBL" id="KAA0973374.1"/>
    </source>
</evidence>
<evidence type="ECO:0000256" key="1">
    <source>
        <dbReference type="SAM" id="MobiDB-lite"/>
    </source>
</evidence>
<dbReference type="Pfam" id="PF16259">
    <property type="entry name" value="DUF4913"/>
    <property type="match status" value="1"/>
</dbReference>
<protein>
    <submittedName>
        <fullName evidence="2">DUF4913 domain-containing protein</fullName>
    </submittedName>
</protein>
<dbReference type="EMBL" id="VOBL01000028">
    <property type="protein sequence ID" value="KAA0973374.1"/>
    <property type="molecule type" value="Genomic_DNA"/>
</dbReference>
<accession>A0A5B0E360</accession>
<gene>
    <name evidence="2" type="ORF">FQ154_18535</name>
</gene>
<feature type="region of interest" description="Disordered" evidence="1">
    <location>
        <begin position="82"/>
        <end position="121"/>
    </location>
</feature>
<feature type="region of interest" description="Disordered" evidence="1">
    <location>
        <begin position="1"/>
        <end position="23"/>
    </location>
</feature>